<dbReference type="Gene3D" id="3.40.50.150">
    <property type="entry name" value="Vaccinia Virus protein VP39"/>
    <property type="match status" value="1"/>
</dbReference>
<keyword evidence="1" id="KW-0489">Methyltransferase</keyword>
<protein>
    <recommendedName>
        <fullName evidence="1">Ribosomal RNA small subunit methyltransferase J</fullName>
        <ecNumber evidence="1">2.1.1.242</ecNumber>
    </recommendedName>
    <alternativeName>
        <fullName evidence="1">16S rRNA m2G1516 methyltransferase</fullName>
    </alternativeName>
    <alternativeName>
        <fullName evidence="1">rRNA (guanine-N(2)-)-methyltransferase</fullName>
    </alternativeName>
</protein>
<comment type="caution">
    <text evidence="2">The sequence shown here is derived from an EMBL/GenBank/DDBJ whole genome shotgun (WGS) entry which is preliminary data.</text>
</comment>
<feature type="binding site" evidence="1">
    <location>
        <begin position="75"/>
        <end position="76"/>
    </location>
    <ligand>
        <name>S-adenosyl-L-methionine</name>
        <dbReference type="ChEBI" id="CHEBI:59789"/>
    </ligand>
</feature>
<dbReference type="EMBL" id="ACUX02000005">
    <property type="protein sequence ID" value="EEZ61862.1"/>
    <property type="molecule type" value="Genomic_DNA"/>
</dbReference>
<dbReference type="PANTHER" id="PTHR36112:SF1">
    <property type="entry name" value="RIBOSOMAL RNA SMALL SUBUNIT METHYLTRANSFERASE J"/>
    <property type="match status" value="1"/>
</dbReference>
<keyword evidence="1" id="KW-0949">S-adenosyl-L-methionine</keyword>
<dbReference type="GO" id="GO:0008990">
    <property type="term" value="F:rRNA (guanine-N2-)-methyltransferase activity"/>
    <property type="evidence" value="ECO:0007669"/>
    <property type="project" value="UniProtKB-UniRule"/>
</dbReference>
<dbReference type="GO" id="GO:0005737">
    <property type="term" value="C:cytoplasm"/>
    <property type="evidence" value="ECO:0007669"/>
    <property type="project" value="UniProtKB-SubCell"/>
</dbReference>
<dbReference type="HAMAP" id="MF_01523">
    <property type="entry name" value="16SrRNA_methyltr_J"/>
    <property type="match status" value="1"/>
</dbReference>
<keyword evidence="1" id="KW-0698">rRNA processing</keyword>
<dbReference type="HOGENOM" id="CLU_076324_0_1_11"/>
<name>D0WFH8_SLAES</name>
<dbReference type="STRING" id="649764.HMPREF0762_00496"/>
<sequence>MRVEGLTLSRDGVDVRGDFSRMRPRVRAGVLSKELLVRACRVKGASAPIAMDCTAGLGEDSFLLAASGFSVMLLERNPVVAALLADAMERARKDPELAGIVARMTLVQGDALDALDQAMHDGRQPDVVYLDPMFPEKRKDAVAKKKLQLIQRLEAPCDDESALLDAALTAGPRKVVVKRPLKGPFLAGRKPSYGLRGKTIRYDCYVRAR</sequence>
<organism evidence="2 3">
    <name type="scientific">Slackia exigua (strain ATCC 700122 / DSM 15923 / CIP 105133 / JCM 11022 / KCTC 5966 / S-7)</name>
    <dbReference type="NCBI Taxonomy" id="649764"/>
    <lineage>
        <taxon>Bacteria</taxon>
        <taxon>Bacillati</taxon>
        <taxon>Actinomycetota</taxon>
        <taxon>Coriobacteriia</taxon>
        <taxon>Eggerthellales</taxon>
        <taxon>Eggerthellaceae</taxon>
        <taxon>Slackia</taxon>
    </lineage>
</organism>
<reference evidence="2" key="1">
    <citation type="submission" date="2009-10" db="EMBL/GenBank/DDBJ databases">
        <authorList>
            <person name="Weinstock G."/>
            <person name="Sodergren E."/>
            <person name="Clifton S."/>
            <person name="Fulton L."/>
            <person name="Fulton B."/>
            <person name="Courtney L."/>
            <person name="Fronick C."/>
            <person name="Harrison M."/>
            <person name="Strong C."/>
            <person name="Farmer C."/>
            <person name="Delahaunty K."/>
            <person name="Markovic C."/>
            <person name="Hall O."/>
            <person name="Minx P."/>
            <person name="Tomlinson C."/>
            <person name="Mitreva M."/>
            <person name="Nelson J."/>
            <person name="Hou S."/>
            <person name="Wollam A."/>
            <person name="Pepin K.H."/>
            <person name="Johnson M."/>
            <person name="Bhonagiri V."/>
            <person name="Nash W.E."/>
            <person name="Warren W."/>
            <person name="Chinwalla A."/>
            <person name="Mardis E.R."/>
            <person name="Wilson R.K."/>
        </authorList>
    </citation>
    <scope>NUCLEOTIDE SEQUENCE [LARGE SCALE GENOMIC DNA]</scope>
    <source>
        <strain evidence="2">ATCC 700122</strain>
    </source>
</reference>
<keyword evidence="1" id="KW-0808">Transferase</keyword>
<comment type="function">
    <text evidence="1">Specifically methylates the guanosine in position 1516 of 16S rRNA.</text>
</comment>
<comment type="subcellular location">
    <subcellularLocation>
        <location evidence="1">Cytoplasm</location>
    </subcellularLocation>
</comment>
<evidence type="ECO:0000313" key="3">
    <source>
        <dbReference type="Proteomes" id="UP000006001"/>
    </source>
</evidence>
<dbReference type="Pfam" id="PF04445">
    <property type="entry name" value="SAM_MT"/>
    <property type="match status" value="1"/>
</dbReference>
<dbReference type="EC" id="2.1.1.242" evidence="1"/>
<dbReference type="Proteomes" id="UP000006001">
    <property type="component" value="Unassembled WGS sequence"/>
</dbReference>
<comment type="catalytic activity">
    <reaction evidence="1">
        <text>guanosine(1516) in 16S rRNA + S-adenosyl-L-methionine = N(2)-methylguanosine(1516) in 16S rRNA + S-adenosyl-L-homocysteine + H(+)</text>
        <dbReference type="Rhea" id="RHEA:43220"/>
        <dbReference type="Rhea" id="RHEA-COMP:10412"/>
        <dbReference type="Rhea" id="RHEA-COMP:10413"/>
        <dbReference type="ChEBI" id="CHEBI:15378"/>
        <dbReference type="ChEBI" id="CHEBI:57856"/>
        <dbReference type="ChEBI" id="CHEBI:59789"/>
        <dbReference type="ChEBI" id="CHEBI:74269"/>
        <dbReference type="ChEBI" id="CHEBI:74481"/>
        <dbReference type="EC" id="2.1.1.242"/>
    </reaction>
</comment>
<comment type="similarity">
    <text evidence="1">Belongs to the methyltransferase superfamily. RsmJ family.</text>
</comment>
<keyword evidence="1" id="KW-0963">Cytoplasm</keyword>
<feature type="binding site" evidence="1">
    <location>
        <position position="131"/>
    </location>
    <ligand>
        <name>S-adenosyl-L-methionine</name>
        <dbReference type="ChEBI" id="CHEBI:59789"/>
    </ligand>
</feature>
<keyword evidence="3" id="KW-1185">Reference proteome</keyword>
<dbReference type="PANTHER" id="PTHR36112">
    <property type="entry name" value="RIBOSOMAL RNA SMALL SUBUNIT METHYLTRANSFERASE J"/>
    <property type="match status" value="1"/>
</dbReference>
<dbReference type="AlphaFoldDB" id="D0WFH8"/>
<dbReference type="InterPro" id="IPR007536">
    <property type="entry name" value="16SrRNA_methylTrfase_J"/>
</dbReference>
<evidence type="ECO:0000313" key="2">
    <source>
        <dbReference type="EMBL" id="EEZ61862.1"/>
    </source>
</evidence>
<accession>D0WFH8</accession>
<gene>
    <name evidence="1" type="primary">rsmJ</name>
    <name evidence="2" type="ORF">HMPREF0762_00496</name>
</gene>
<proteinExistence type="inferred from homology"/>
<dbReference type="SUPFAM" id="SSF53335">
    <property type="entry name" value="S-adenosyl-L-methionine-dependent methyltransferases"/>
    <property type="match status" value="1"/>
</dbReference>
<dbReference type="InterPro" id="IPR029063">
    <property type="entry name" value="SAM-dependent_MTases_sf"/>
</dbReference>
<dbReference type="eggNOG" id="COG0742">
    <property type="taxonomic scope" value="Bacteria"/>
</dbReference>
<comment type="caution">
    <text evidence="1">Lacks conserved residue(s) required for the propagation of feature annotation.</text>
</comment>
<evidence type="ECO:0000256" key="1">
    <source>
        <dbReference type="HAMAP-Rule" id="MF_01523"/>
    </source>
</evidence>
<dbReference type="CDD" id="cd02440">
    <property type="entry name" value="AdoMet_MTases"/>
    <property type="match status" value="1"/>
</dbReference>